<feature type="domain" description="C2H2-type" evidence="11">
    <location>
        <begin position="987"/>
        <end position="1014"/>
    </location>
</feature>
<feature type="region of interest" description="Disordered" evidence="10">
    <location>
        <begin position="445"/>
        <end position="486"/>
    </location>
</feature>
<feature type="compositionally biased region" description="Polar residues" evidence="10">
    <location>
        <begin position="507"/>
        <end position="518"/>
    </location>
</feature>
<feature type="domain" description="C2H2-type" evidence="11">
    <location>
        <begin position="296"/>
        <end position="323"/>
    </location>
</feature>
<evidence type="ECO:0000256" key="8">
    <source>
        <dbReference type="ARBA" id="ARBA00023242"/>
    </source>
</evidence>
<protein>
    <submittedName>
        <fullName evidence="13">Zinc finger E-box-binding homeobox 2-like isoform X2</fullName>
    </submittedName>
</protein>
<evidence type="ECO:0000256" key="7">
    <source>
        <dbReference type="ARBA" id="ARBA00023155"/>
    </source>
</evidence>
<evidence type="ECO:0000256" key="3">
    <source>
        <dbReference type="ARBA" id="ARBA00022737"/>
    </source>
</evidence>
<feature type="compositionally biased region" description="Basic residues" evidence="10">
    <location>
        <begin position="43"/>
        <end position="57"/>
    </location>
</feature>
<keyword evidence="7" id="KW-0371">Homeobox</keyword>
<evidence type="ECO:0000256" key="1">
    <source>
        <dbReference type="ARBA" id="ARBA00004123"/>
    </source>
</evidence>
<dbReference type="Proteomes" id="UP001318040">
    <property type="component" value="Chromosome 2"/>
</dbReference>
<feature type="compositionally biased region" description="Gly residues" evidence="10">
    <location>
        <begin position="179"/>
        <end position="188"/>
    </location>
</feature>
<sequence>MSAHSGGAGEAAPRPPPAPPPPPHHHHHHHSRRAGGDMAEPRRCKRRKQANPRRKHVVSYASAAMRDCDPDDDEEERLQIIEEVDEEEEEEKDEEEDEEEAAAEEEEETNLEGTGGNPGVDKTAEPLGRQDGTVAECDVPGSGATHREEMNDHSDAPGAEASLGSQGRDDTDAQEGLVTAGGGEGPGADGLAEFLRRRDTAVIFPEDPDEGPGNRASPESLLRRPNGARTPGAFAALLACPHCDRGYKRLSSLREHIRYRHERGTGDGGGVVDLHKAPRAPQAGEGQPPAAGSRKFKCTECGKAFKYKHHLKEHFRIHSGEKPYECPNCKKRFSHSGSYSSHISSKKCVGSVPVNGRARAPSPPCSPVVGLAAAEHSPPPAECPTARLRVKEEPAEFAGADYEGTVGVASHGLSGLAPFLNGYASTGVAAAAHALAAARRRDREFGLGGRRGGAGPASDGRETSEGDPASAHGPGKRNGGADGFHCQAKASPVAGALTADAVKVEGNTATSPKSTQSSSHDDNEDDCGARSEKKFDADEEDFLRSIGLEATRRPAIKIKTEEPDLDERSSHVEGAAHHACQYCNEPFPSPIPLHQHERYLCKMNDEIKAVLRPSAPQPSSPAQPKKLKLSAGRGLKGCRATALGDQLAFLKSYCFARNVEPSPEELIKISLAMSLPRDVLSKWLDKKSNAAGRAQEHCASSSPSYKLALSPVGRGCSPAGHVGYSREGSPPQHPLGSPMSARSDSPRGRGALHGPAAGHAKNGQPNGLFANGLHHGQDQAQPLDLSVPKLSKVRLRETGFVNFHNSSSVNCKEEPLNLTYMKRSSALKSVKRKSNAKLDSSASYMTNGSSNNSVDHLHENKSIMNMVTSSYGNGPVFTGFPPLSTFSSPPGLIPALHMGYPGLRPYMGLDQAALLSHMSPYRGLSDTAALADFHDKRGLQMRHFAHGESPERGEGSPVGSDEVTDSDSGVPTRKRQRRGECVPGGSFACDLCDKTFHKSSSLLRHKYEHTGKRPHQCEVCNKAFKHKHHLIEHSRLHSGEKPYRCDRCGKRFSHSGSYSQHMNHRYSYCRRGDPGERSGEPGAPGGRQGLLGADLGALGAEFGATESQESAEELNEGEGGCGAEGCAVAEDRNDEAESEDARGAGAVGNEGRDSAVELNGADGDDTVMEAPPDEDQETKSGTDGANDNDALTCDN</sequence>
<reference evidence="13" key="1">
    <citation type="submission" date="2025-08" db="UniProtKB">
        <authorList>
            <consortium name="RefSeq"/>
        </authorList>
    </citation>
    <scope>IDENTIFICATION</scope>
    <source>
        <tissue evidence="13">Sperm</tissue>
    </source>
</reference>
<dbReference type="FunFam" id="3.30.160.60:FF:000145">
    <property type="entry name" value="Zinc finger protein 574"/>
    <property type="match status" value="1"/>
</dbReference>
<keyword evidence="5" id="KW-0862">Zinc</keyword>
<dbReference type="SUPFAM" id="SSF57667">
    <property type="entry name" value="beta-beta-alpha zinc fingers"/>
    <property type="match status" value="3"/>
</dbReference>
<dbReference type="Pfam" id="PF00096">
    <property type="entry name" value="zf-C2H2"/>
    <property type="match status" value="4"/>
</dbReference>
<feature type="domain" description="C2H2-type" evidence="11">
    <location>
        <begin position="1043"/>
        <end position="1071"/>
    </location>
</feature>
<dbReference type="PANTHER" id="PTHR24391">
    <property type="entry name" value="HISTONE H4 TRANSCRIPTION FACTOR-RELATED"/>
    <property type="match status" value="1"/>
</dbReference>
<comment type="subcellular location">
    <subcellularLocation>
        <location evidence="1">Nucleus</location>
    </subcellularLocation>
</comment>
<feature type="region of interest" description="Disordered" evidence="10">
    <location>
        <begin position="1105"/>
        <end position="1195"/>
    </location>
</feature>
<keyword evidence="12" id="KW-1185">Reference proteome</keyword>
<feature type="region of interest" description="Disordered" evidence="10">
    <location>
        <begin position="946"/>
        <end position="981"/>
    </location>
</feature>
<dbReference type="InterPro" id="IPR013087">
    <property type="entry name" value="Znf_C2H2_type"/>
</dbReference>
<feature type="region of interest" description="Disordered" evidence="10">
    <location>
        <begin position="719"/>
        <end position="779"/>
    </location>
</feature>
<dbReference type="GO" id="GO:0000122">
    <property type="term" value="P:negative regulation of transcription by RNA polymerase II"/>
    <property type="evidence" value="ECO:0007669"/>
    <property type="project" value="UniProtKB-ARBA"/>
</dbReference>
<keyword evidence="3" id="KW-0677">Repeat</keyword>
<dbReference type="AlphaFoldDB" id="A0AAJ7TUK9"/>
<evidence type="ECO:0000313" key="13">
    <source>
        <dbReference type="RefSeq" id="XP_032822993.1"/>
    </source>
</evidence>
<evidence type="ECO:0000259" key="11">
    <source>
        <dbReference type="PROSITE" id="PS50157"/>
    </source>
</evidence>
<feature type="domain" description="C2H2-type" evidence="11">
    <location>
        <begin position="324"/>
        <end position="353"/>
    </location>
</feature>
<feature type="compositionally biased region" description="Basic and acidic residues" evidence="10">
    <location>
        <begin position="1070"/>
        <end position="1079"/>
    </location>
</feature>
<keyword evidence="6" id="KW-0238">DNA-binding</keyword>
<dbReference type="FunFam" id="3.30.160.60:FF:000013">
    <property type="entry name" value="Putative zinc finger E-box-binding homeobox 2"/>
    <property type="match status" value="2"/>
</dbReference>
<evidence type="ECO:0000256" key="2">
    <source>
        <dbReference type="ARBA" id="ARBA00022723"/>
    </source>
</evidence>
<evidence type="ECO:0000256" key="5">
    <source>
        <dbReference type="ARBA" id="ARBA00022833"/>
    </source>
</evidence>
<dbReference type="GO" id="GO:0000978">
    <property type="term" value="F:RNA polymerase II cis-regulatory region sequence-specific DNA binding"/>
    <property type="evidence" value="ECO:0007669"/>
    <property type="project" value="TreeGrafter"/>
</dbReference>
<feature type="region of interest" description="Disordered" evidence="10">
    <location>
        <begin position="1"/>
        <end position="190"/>
    </location>
</feature>
<keyword evidence="4 9" id="KW-0863">Zinc-finger</keyword>
<dbReference type="RefSeq" id="XP_032822993.1">
    <property type="nucleotide sequence ID" value="XM_032967102.1"/>
</dbReference>
<evidence type="ECO:0000313" key="12">
    <source>
        <dbReference type="Proteomes" id="UP001318040"/>
    </source>
</evidence>
<dbReference type="InterPro" id="IPR036236">
    <property type="entry name" value="Znf_C2H2_sf"/>
</dbReference>
<accession>A0AAJ7TUK9</accession>
<feature type="compositionally biased region" description="Basic residues" evidence="10">
    <location>
        <begin position="23"/>
        <end position="33"/>
    </location>
</feature>
<evidence type="ECO:0000256" key="10">
    <source>
        <dbReference type="SAM" id="MobiDB-lite"/>
    </source>
</evidence>
<feature type="region of interest" description="Disordered" evidence="10">
    <location>
        <begin position="202"/>
        <end position="225"/>
    </location>
</feature>
<dbReference type="FunFam" id="3.30.160.60:FF:000744">
    <property type="entry name" value="zinc finger E-box-binding homeobox 1"/>
    <property type="match status" value="1"/>
</dbReference>
<feature type="region of interest" description="Disordered" evidence="10">
    <location>
        <begin position="1069"/>
        <end position="1092"/>
    </location>
</feature>
<keyword evidence="2" id="KW-0479">Metal-binding</keyword>
<dbReference type="InterPro" id="IPR051574">
    <property type="entry name" value="ZnF_E-box_Homeobox"/>
</dbReference>
<organism evidence="12 13">
    <name type="scientific">Petromyzon marinus</name>
    <name type="common">Sea lamprey</name>
    <dbReference type="NCBI Taxonomy" id="7757"/>
    <lineage>
        <taxon>Eukaryota</taxon>
        <taxon>Metazoa</taxon>
        <taxon>Chordata</taxon>
        <taxon>Craniata</taxon>
        <taxon>Vertebrata</taxon>
        <taxon>Cyclostomata</taxon>
        <taxon>Hyperoartia</taxon>
        <taxon>Petromyzontiformes</taxon>
        <taxon>Petromyzontidae</taxon>
        <taxon>Petromyzon</taxon>
    </lineage>
</organism>
<evidence type="ECO:0000256" key="9">
    <source>
        <dbReference type="PROSITE-ProRule" id="PRU00042"/>
    </source>
</evidence>
<feature type="compositionally biased region" description="Gly residues" evidence="10">
    <location>
        <begin position="446"/>
        <end position="455"/>
    </location>
</feature>
<evidence type="ECO:0000256" key="4">
    <source>
        <dbReference type="ARBA" id="ARBA00022771"/>
    </source>
</evidence>
<feature type="region of interest" description="Disordered" evidence="10">
    <location>
        <begin position="506"/>
        <end position="535"/>
    </location>
</feature>
<dbReference type="PROSITE" id="PS00028">
    <property type="entry name" value="ZINC_FINGER_C2H2_1"/>
    <property type="match status" value="4"/>
</dbReference>
<dbReference type="Gene3D" id="1.10.10.60">
    <property type="entry name" value="Homeodomain-like"/>
    <property type="match status" value="1"/>
</dbReference>
<dbReference type="GO" id="GO:0008270">
    <property type="term" value="F:zinc ion binding"/>
    <property type="evidence" value="ECO:0007669"/>
    <property type="project" value="UniProtKB-KW"/>
</dbReference>
<dbReference type="SMART" id="SM00355">
    <property type="entry name" value="ZnF_C2H2"/>
    <property type="match status" value="7"/>
</dbReference>
<feature type="compositionally biased region" description="Acidic residues" evidence="10">
    <location>
        <begin position="69"/>
        <end position="110"/>
    </location>
</feature>
<name>A0AAJ7TUK9_PETMA</name>
<feature type="compositionally biased region" description="Pro residues" evidence="10">
    <location>
        <begin position="13"/>
        <end position="22"/>
    </location>
</feature>
<proteinExistence type="predicted"/>
<feature type="domain" description="C2H2-type" evidence="11">
    <location>
        <begin position="238"/>
        <end position="261"/>
    </location>
</feature>
<feature type="compositionally biased region" description="Acidic residues" evidence="10">
    <location>
        <begin position="1162"/>
        <end position="1176"/>
    </location>
</feature>
<dbReference type="FunFam" id="3.30.160.60:FF:000082">
    <property type="entry name" value="Putative zinc finger E-box-binding homeobox 2"/>
    <property type="match status" value="1"/>
</dbReference>
<feature type="domain" description="C2H2-type" evidence="11">
    <location>
        <begin position="1015"/>
        <end position="1042"/>
    </location>
</feature>
<keyword evidence="8" id="KW-0539">Nucleus</keyword>
<dbReference type="PROSITE" id="PS50157">
    <property type="entry name" value="ZINC_FINGER_C2H2_2"/>
    <property type="match status" value="6"/>
</dbReference>
<evidence type="ECO:0000256" key="6">
    <source>
        <dbReference type="ARBA" id="ARBA00023125"/>
    </source>
</evidence>
<dbReference type="GO" id="GO:0000981">
    <property type="term" value="F:DNA-binding transcription factor activity, RNA polymerase II-specific"/>
    <property type="evidence" value="ECO:0007669"/>
    <property type="project" value="TreeGrafter"/>
</dbReference>
<feature type="compositionally biased region" description="Basic and acidic residues" evidence="10">
    <location>
        <begin position="145"/>
        <end position="155"/>
    </location>
</feature>
<dbReference type="PANTHER" id="PTHR24391:SF27">
    <property type="entry name" value="ZINC FINGER PROTEIN 1"/>
    <property type="match status" value="1"/>
</dbReference>
<gene>
    <name evidence="13" type="primary">LOC116949612</name>
</gene>
<dbReference type="GO" id="GO:0005634">
    <property type="term" value="C:nucleus"/>
    <property type="evidence" value="ECO:0007669"/>
    <property type="project" value="UniProtKB-SubCell"/>
</dbReference>
<dbReference type="Gene3D" id="3.30.160.60">
    <property type="entry name" value="Classic Zinc Finger"/>
    <property type="match status" value="5"/>
</dbReference>